<keyword evidence="2 4" id="KW-0269">Exonuclease</keyword>
<evidence type="ECO:0000256" key="1">
    <source>
        <dbReference type="ARBA" id="ARBA00022722"/>
    </source>
</evidence>
<accession>A0AAE6WUW9</accession>
<evidence type="ECO:0000259" key="3">
    <source>
        <dbReference type="SMART" id="SM00479"/>
    </source>
</evidence>
<dbReference type="Proteomes" id="UP000503505">
    <property type="component" value="Chromosome"/>
</dbReference>
<dbReference type="GO" id="GO:0003676">
    <property type="term" value="F:nucleic acid binding"/>
    <property type="evidence" value="ECO:0007669"/>
    <property type="project" value="InterPro"/>
</dbReference>
<reference evidence="4 5" key="1">
    <citation type="submission" date="2019-09" db="EMBL/GenBank/DDBJ databases">
        <title>Non-baumannii Acinetobacter spp. carrying blaNDM-1 isolated in China.</title>
        <authorList>
            <person name="Cui C."/>
            <person name="Chen C."/>
            <person name="Sun J."/>
            <person name="Liu Y."/>
        </authorList>
    </citation>
    <scope>NUCLEOTIDE SEQUENCE [LARGE SCALE GENOMIC DNA]</scope>
    <source>
        <strain evidence="4 5">HZE23-1</strain>
    </source>
</reference>
<sequence length="244" mass="27662">MSAPTVKITDYDDFNLVILTLYCLSKILEKSLLCHNSDFNMNVQKTWQARLKFLQIDESDQTKMAKKEVFISVDIEASGPIPGEYDLLSIGMCLVDQPEIQFYCELKPISHKADPKALAVTGFNLEDLTKNGIDPTTAMQNCTAWIEQHLSKSETPIFVGLNAGFDWSFMNYYFHKFIGHNPFGVSSLDIKSLYMGAFGGRWSETRAKNIIEILKPQSRGNHNALQDAIFQAELFHLILKQIQV</sequence>
<dbReference type="SMART" id="SM00479">
    <property type="entry name" value="EXOIII"/>
    <property type="match status" value="1"/>
</dbReference>
<dbReference type="InterPro" id="IPR036397">
    <property type="entry name" value="RNaseH_sf"/>
</dbReference>
<dbReference type="GO" id="GO:0004527">
    <property type="term" value="F:exonuclease activity"/>
    <property type="evidence" value="ECO:0007669"/>
    <property type="project" value="UniProtKB-KW"/>
</dbReference>
<evidence type="ECO:0000256" key="2">
    <source>
        <dbReference type="ARBA" id="ARBA00022839"/>
    </source>
</evidence>
<dbReference type="SUPFAM" id="SSF53098">
    <property type="entry name" value="Ribonuclease H-like"/>
    <property type="match status" value="1"/>
</dbReference>
<evidence type="ECO:0000313" key="4">
    <source>
        <dbReference type="EMBL" id="QIC66877.1"/>
    </source>
</evidence>
<dbReference type="Gene3D" id="3.30.420.10">
    <property type="entry name" value="Ribonuclease H-like superfamily/Ribonuclease H"/>
    <property type="match status" value="1"/>
</dbReference>
<dbReference type="InterPro" id="IPR012337">
    <property type="entry name" value="RNaseH-like_sf"/>
</dbReference>
<protein>
    <submittedName>
        <fullName evidence="4">3'-5' exonuclease</fullName>
    </submittedName>
</protein>
<dbReference type="CDD" id="cd06127">
    <property type="entry name" value="DEDDh"/>
    <property type="match status" value="1"/>
</dbReference>
<feature type="domain" description="Exonuclease" evidence="3">
    <location>
        <begin position="69"/>
        <end position="244"/>
    </location>
</feature>
<dbReference type="GO" id="GO:0006259">
    <property type="term" value="P:DNA metabolic process"/>
    <property type="evidence" value="ECO:0007669"/>
    <property type="project" value="UniProtKB-ARBA"/>
</dbReference>
<dbReference type="EMBL" id="CP044463">
    <property type="protein sequence ID" value="QIC66877.1"/>
    <property type="molecule type" value="Genomic_DNA"/>
</dbReference>
<dbReference type="InterPro" id="IPR013520">
    <property type="entry name" value="Ribonucl_H"/>
</dbReference>
<organism evidence="4 5">
    <name type="scientific">Acinetobacter schindleri</name>
    <dbReference type="NCBI Taxonomy" id="108981"/>
    <lineage>
        <taxon>Bacteria</taxon>
        <taxon>Pseudomonadati</taxon>
        <taxon>Pseudomonadota</taxon>
        <taxon>Gammaproteobacteria</taxon>
        <taxon>Moraxellales</taxon>
        <taxon>Moraxellaceae</taxon>
        <taxon>Acinetobacter</taxon>
    </lineage>
</organism>
<proteinExistence type="predicted"/>
<dbReference type="AlphaFoldDB" id="A0AAE6WUW9"/>
<gene>
    <name evidence="4" type="ORF">FSC10_05675</name>
</gene>
<evidence type="ECO:0000313" key="5">
    <source>
        <dbReference type="Proteomes" id="UP000503505"/>
    </source>
</evidence>
<keyword evidence="2 4" id="KW-0378">Hydrolase</keyword>
<keyword evidence="1" id="KW-0540">Nuclease</keyword>
<name>A0AAE6WUW9_9GAMM</name>